<dbReference type="AlphaFoldDB" id="A0A5A5TCU3"/>
<dbReference type="OrthoDB" id="164372at2"/>
<organism evidence="1 2">
    <name type="scientific">Dictyobacter arantiisoli</name>
    <dbReference type="NCBI Taxonomy" id="2014874"/>
    <lineage>
        <taxon>Bacteria</taxon>
        <taxon>Bacillati</taxon>
        <taxon>Chloroflexota</taxon>
        <taxon>Ktedonobacteria</taxon>
        <taxon>Ktedonobacterales</taxon>
        <taxon>Dictyobacteraceae</taxon>
        <taxon>Dictyobacter</taxon>
    </lineage>
</organism>
<reference evidence="1 2" key="1">
    <citation type="submission" date="2019-01" db="EMBL/GenBank/DDBJ databases">
        <title>Draft genome sequence of Dictyobacter sp. Uno17.</title>
        <authorList>
            <person name="Wang C.M."/>
            <person name="Zheng Y."/>
            <person name="Sakai Y."/>
            <person name="Abe K."/>
            <person name="Yokota A."/>
            <person name="Yabe S."/>
        </authorList>
    </citation>
    <scope>NUCLEOTIDE SEQUENCE [LARGE SCALE GENOMIC DNA]</scope>
    <source>
        <strain evidence="1 2">Uno17</strain>
    </source>
</reference>
<name>A0A5A5TCU3_9CHLR</name>
<proteinExistence type="predicted"/>
<keyword evidence="2" id="KW-1185">Reference proteome</keyword>
<protein>
    <submittedName>
        <fullName evidence="1">Uncharacterized protein</fullName>
    </submittedName>
</protein>
<sequence>MPDYSYTTESPDFQRLLSMGFSETEAAQLVHMKDHVTEQTEYRELLQESRRLDFMRWLIEHDRISR</sequence>
<dbReference type="EMBL" id="BIXY01000037">
    <property type="protein sequence ID" value="GCF09138.1"/>
    <property type="molecule type" value="Genomic_DNA"/>
</dbReference>
<accession>A0A5A5TCU3</accession>
<dbReference type="Proteomes" id="UP000322530">
    <property type="component" value="Unassembled WGS sequence"/>
</dbReference>
<dbReference type="RefSeq" id="WP_149402094.1">
    <property type="nucleotide sequence ID" value="NZ_BIXY01000037.1"/>
</dbReference>
<comment type="caution">
    <text evidence="1">The sequence shown here is derived from an EMBL/GenBank/DDBJ whole genome shotgun (WGS) entry which is preliminary data.</text>
</comment>
<evidence type="ECO:0000313" key="2">
    <source>
        <dbReference type="Proteomes" id="UP000322530"/>
    </source>
</evidence>
<evidence type="ECO:0000313" key="1">
    <source>
        <dbReference type="EMBL" id="GCF09138.1"/>
    </source>
</evidence>
<gene>
    <name evidence="1" type="ORF">KDI_27020</name>
</gene>